<dbReference type="STRING" id="443152.MDG893_03645"/>
<keyword evidence="2" id="KW-1185">Reference proteome</keyword>
<reference evidence="1 2" key="1">
    <citation type="submission" date="2007-06" db="EMBL/GenBank/DDBJ databases">
        <authorList>
            <person name="Green D."/>
            <person name="Ferriera S."/>
            <person name="Johnson J."/>
            <person name="Kravitz S."/>
            <person name="Beeson K."/>
            <person name="Sutton G."/>
            <person name="Rogers Y.-H."/>
            <person name="Friedman R."/>
            <person name="Frazier M."/>
            <person name="Venter J.C."/>
        </authorList>
    </citation>
    <scope>NUCLEOTIDE SEQUENCE [LARGE SCALE GENOMIC DNA]</scope>
    <source>
        <strain evidence="1 2">DG893</strain>
    </source>
</reference>
<evidence type="ECO:0000313" key="1">
    <source>
        <dbReference type="EMBL" id="EDM48136.1"/>
    </source>
</evidence>
<name>A6EZD7_9GAMM</name>
<proteinExistence type="predicted"/>
<dbReference type="AlphaFoldDB" id="A6EZD7"/>
<protein>
    <submittedName>
        <fullName evidence="1">Uncharacterized protein</fullName>
    </submittedName>
</protein>
<dbReference type="Proteomes" id="UP000005856">
    <property type="component" value="Unassembled WGS sequence"/>
</dbReference>
<gene>
    <name evidence="1" type="ORF">MDG893_03645</name>
</gene>
<organism evidence="1 2">
    <name type="scientific">Marinobacter algicola DG893</name>
    <dbReference type="NCBI Taxonomy" id="443152"/>
    <lineage>
        <taxon>Bacteria</taxon>
        <taxon>Pseudomonadati</taxon>
        <taxon>Pseudomonadota</taxon>
        <taxon>Gammaproteobacteria</taxon>
        <taxon>Pseudomonadales</taxon>
        <taxon>Marinobacteraceae</taxon>
        <taxon>Marinobacter</taxon>
    </lineage>
</organism>
<accession>A6EZD7</accession>
<evidence type="ECO:0000313" key="2">
    <source>
        <dbReference type="Proteomes" id="UP000005856"/>
    </source>
</evidence>
<comment type="caution">
    <text evidence="1">The sequence shown here is derived from an EMBL/GenBank/DDBJ whole genome shotgun (WGS) entry which is preliminary data.</text>
</comment>
<sequence>MAKERDDMNACGLAMAEVVAMERPMASDSLVRRYGVMVCPDEAMILLI</sequence>
<dbReference type="EMBL" id="ABCP01000009">
    <property type="protein sequence ID" value="EDM48136.1"/>
    <property type="molecule type" value="Genomic_DNA"/>
</dbReference>